<dbReference type="PANTHER" id="PTHR33428">
    <property type="entry name" value="CHLOROPHYLLASE-2, CHLOROPLASTIC"/>
    <property type="match status" value="1"/>
</dbReference>
<feature type="domain" description="PET hydrolase/cutinase-like" evidence="1">
    <location>
        <begin position="99"/>
        <end position="312"/>
    </location>
</feature>
<proteinExistence type="predicted"/>
<dbReference type="GO" id="GO:0016787">
    <property type="term" value="F:hydrolase activity"/>
    <property type="evidence" value="ECO:0007669"/>
    <property type="project" value="UniProtKB-KW"/>
</dbReference>
<dbReference type="SUPFAM" id="SSF53474">
    <property type="entry name" value="alpha/beta-Hydrolases"/>
    <property type="match status" value="1"/>
</dbReference>
<dbReference type="InterPro" id="IPR006311">
    <property type="entry name" value="TAT_signal"/>
</dbReference>
<gene>
    <name evidence="2" type="ORF">NDR86_34315</name>
</gene>
<organism evidence="2 3">
    <name type="scientific">Nocardia pulmonis</name>
    <dbReference type="NCBI Taxonomy" id="2951408"/>
    <lineage>
        <taxon>Bacteria</taxon>
        <taxon>Bacillati</taxon>
        <taxon>Actinomycetota</taxon>
        <taxon>Actinomycetes</taxon>
        <taxon>Mycobacteriales</taxon>
        <taxon>Nocardiaceae</taxon>
        <taxon>Nocardia</taxon>
    </lineage>
</organism>
<comment type="caution">
    <text evidence="2">The sequence shown here is derived from an EMBL/GenBank/DDBJ whole genome shotgun (WGS) entry which is preliminary data.</text>
</comment>
<reference evidence="2" key="1">
    <citation type="submission" date="2022-06" db="EMBL/GenBank/DDBJ databases">
        <title>Novel species in genus nocardia.</title>
        <authorList>
            <person name="Li F."/>
        </authorList>
    </citation>
    <scope>NUCLEOTIDE SEQUENCE</scope>
    <source>
        <strain evidence="2">CDC141</strain>
    </source>
</reference>
<dbReference type="EMBL" id="JAMRXG010000023">
    <property type="protein sequence ID" value="MCM6778572.1"/>
    <property type="molecule type" value="Genomic_DNA"/>
</dbReference>
<dbReference type="PROSITE" id="PS51318">
    <property type="entry name" value="TAT"/>
    <property type="match status" value="1"/>
</dbReference>
<dbReference type="Proteomes" id="UP001139157">
    <property type="component" value="Unassembled WGS sequence"/>
</dbReference>
<dbReference type="Pfam" id="PF12740">
    <property type="entry name" value="PETase"/>
    <property type="match status" value="1"/>
</dbReference>
<sequence>MRRFGRRRFIAAVLSIAALFAVGWIGAPVALADDFAPGDVPLTGYAPFGPHRTVSTAAVYPCAGLYAAWNALGQVSGNHSPMTCTREFPGGLDSPIGVDFYYPEDIASMSRVPTIIWVPGFTSEPGNYDSTARFWASHGFVVAMPHDFVNSLFELPLAGAAALSHANHDPANPLHGRLDLSRTVIGGHSGGGGAAVNGASIPPNIYQLVDPEFRVVGAMPTEPGPVAAAFLVNVPTLYLAGSFDLIVPHFLPRLVEYEVNLNAPAYFICLKGVTHFTPFDDATHNATSGITLAWLNYLVNGDKTAASYFVGPDWKLRNDPGVDYALRNVRAEHWGA</sequence>
<dbReference type="RefSeq" id="WP_251918074.1">
    <property type="nucleotide sequence ID" value="NZ_JAMRXG010000023.1"/>
</dbReference>
<dbReference type="AlphaFoldDB" id="A0A9X2ECW1"/>
<name>A0A9X2ECW1_9NOCA</name>
<evidence type="ECO:0000313" key="2">
    <source>
        <dbReference type="EMBL" id="MCM6778572.1"/>
    </source>
</evidence>
<dbReference type="InterPro" id="IPR041127">
    <property type="entry name" value="PET_hydrolase/cutinase-like"/>
</dbReference>
<dbReference type="InterPro" id="IPR029058">
    <property type="entry name" value="AB_hydrolase_fold"/>
</dbReference>
<evidence type="ECO:0000313" key="3">
    <source>
        <dbReference type="Proteomes" id="UP001139157"/>
    </source>
</evidence>
<protein>
    <submittedName>
        <fullName evidence="2">Alpha/beta hydrolase</fullName>
    </submittedName>
</protein>
<keyword evidence="2" id="KW-0378">Hydrolase</keyword>
<keyword evidence="3" id="KW-1185">Reference proteome</keyword>
<dbReference type="Gene3D" id="3.40.50.1820">
    <property type="entry name" value="alpha/beta hydrolase"/>
    <property type="match status" value="1"/>
</dbReference>
<accession>A0A9X2ECW1</accession>
<dbReference type="PANTHER" id="PTHR33428:SF14">
    <property type="entry name" value="CARBOXYLESTERASE TYPE B DOMAIN-CONTAINING PROTEIN"/>
    <property type="match status" value="1"/>
</dbReference>
<evidence type="ECO:0000259" key="1">
    <source>
        <dbReference type="Pfam" id="PF12740"/>
    </source>
</evidence>